<dbReference type="NCBIfam" id="NF008623">
    <property type="entry name" value="PRK11609.1"/>
    <property type="match status" value="1"/>
</dbReference>
<evidence type="ECO:0000256" key="4">
    <source>
        <dbReference type="ARBA" id="ARBA00022801"/>
    </source>
</evidence>
<reference evidence="9 11" key="1">
    <citation type="submission" date="2015-11" db="EMBL/GenBank/DDBJ databases">
        <title>Genomic analysis of 38 Legionella species identifies large and diverse effector repertoires.</title>
        <authorList>
            <person name="Burstein D."/>
            <person name="Amaro F."/>
            <person name="Zusman T."/>
            <person name="Lifshitz Z."/>
            <person name="Cohen O."/>
            <person name="Gilbert J.A."/>
            <person name="Pupko T."/>
            <person name="Shuman H.A."/>
            <person name="Segal G."/>
        </authorList>
    </citation>
    <scope>NUCLEOTIDE SEQUENCE [LARGE SCALE GENOMIC DNA]</scope>
    <source>
        <strain evidence="9 11">Lyon 8420412</strain>
    </source>
</reference>
<dbReference type="OrthoDB" id="9791276at2"/>
<evidence type="ECO:0000313" key="9">
    <source>
        <dbReference type="EMBL" id="KTD10903.1"/>
    </source>
</evidence>
<evidence type="ECO:0000259" key="8">
    <source>
        <dbReference type="Pfam" id="PF00857"/>
    </source>
</evidence>
<dbReference type="GO" id="GO:0008936">
    <property type="term" value="F:nicotinamidase activity"/>
    <property type="evidence" value="ECO:0007669"/>
    <property type="project" value="UniProtKB-EC"/>
</dbReference>
<evidence type="ECO:0000256" key="5">
    <source>
        <dbReference type="ARBA" id="ARBA00037900"/>
    </source>
</evidence>
<feature type="domain" description="Isochorismatase-like" evidence="8">
    <location>
        <begin position="7"/>
        <end position="198"/>
    </location>
</feature>
<dbReference type="RefSeq" id="WP_058498991.1">
    <property type="nucleotide sequence ID" value="NZ_CAAAHW010000014.1"/>
</dbReference>
<dbReference type="Pfam" id="PF00857">
    <property type="entry name" value="Isochorismatase"/>
    <property type="match status" value="1"/>
</dbReference>
<comment type="pathway">
    <text evidence="5">Cofactor biosynthesis; nicotinate biosynthesis; nicotinate from nicotinamide: step 1/1.</text>
</comment>
<dbReference type="EC" id="3.5.1.19" evidence="6"/>
<keyword evidence="3" id="KW-0479">Metal-binding</keyword>
<dbReference type="GO" id="GO:0046872">
    <property type="term" value="F:metal ion binding"/>
    <property type="evidence" value="ECO:0007669"/>
    <property type="project" value="UniProtKB-KW"/>
</dbReference>
<evidence type="ECO:0000313" key="10">
    <source>
        <dbReference type="EMBL" id="STX45877.1"/>
    </source>
</evidence>
<dbReference type="InterPro" id="IPR000868">
    <property type="entry name" value="Isochorismatase-like_dom"/>
</dbReference>
<reference evidence="10 12" key="2">
    <citation type="submission" date="2018-06" db="EMBL/GenBank/DDBJ databases">
        <authorList>
            <consortium name="Pathogen Informatics"/>
            <person name="Doyle S."/>
        </authorList>
    </citation>
    <scope>NUCLEOTIDE SEQUENCE [LARGE SCALE GENOMIC DNA]</scope>
    <source>
        <strain evidence="10 12">NCTC12388</strain>
    </source>
</reference>
<dbReference type="GO" id="GO:0019363">
    <property type="term" value="P:pyridine nucleotide biosynthetic process"/>
    <property type="evidence" value="ECO:0007669"/>
    <property type="project" value="UniProtKB-KW"/>
</dbReference>
<evidence type="ECO:0000256" key="2">
    <source>
        <dbReference type="ARBA" id="ARBA00022642"/>
    </source>
</evidence>
<dbReference type="STRING" id="45066.Lgra_1869"/>
<dbReference type="EMBL" id="UGOB01000001">
    <property type="protein sequence ID" value="STX45877.1"/>
    <property type="molecule type" value="Genomic_DNA"/>
</dbReference>
<dbReference type="InterPro" id="IPR052347">
    <property type="entry name" value="Isochorismatase_Nicotinamidase"/>
</dbReference>
<evidence type="ECO:0000313" key="12">
    <source>
        <dbReference type="Proteomes" id="UP000254476"/>
    </source>
</evidence>
<organism evidence="10 12">
    <name type="scientific">Legionella gratiana</name>
    <dbReference type="NCBI Taxonomy" id="45066"/>
    <lineage>
        <taxon>Bacteria</taxon>
        <taxon>Pseudomonadati</taxon>
        <taxon>Pseudomonadota</taxon>
        <taxon>Gammaproteobacteria</taxon>
        <taxon>Legionellales</taxon>
        <taxon>Legionellaceae</taxon>
        <taxon>Legionella</taxon>
    </lineage>
</organism>
<dbReference type="PANTHER" id="PTHR11080">
    <property type="entry name" value="PYRAZINAMIDASE/NICOTINAMIDASE"/>
    <property type="match status" value="1"/>
</dbReference>
<evidence type="ECO:0000256" key="7">
    <source>
        <dbReference type="ARBA" id="ARBA00043224"/>
    </source>
</evidence>
<evidence type="ECO:0000256" key="3">
    <source>
        <dbReference type="ARBA" id="ARBA00022723"/>
    </source>
</evidence>
<dbReference type="EMBL" id="LNYE01000022">
    <property type="protein sequence ID" value="KTD10903.1"/>
    <property type="molecule type" value="Genomic_DNA"/>
</dbReference>
<dbReference type="Gene3D" id="3.40.50.850">
    <property type="entry name" value="Isochorismatase-like"/>
    <property type="match status" value="1"/>
</dbReference>
<name>A0A378JG98_9GAMM</name>
<evidence type="ECO:0000313" key="11">
    <source>
        <dbReference type="Proteomes" id="UP000054691"/>
    </source>
</evidence>
<dbReference type="PANTHER" id="PTHR11080:SF2">
    <property type="entry name" value="LD05707P"/>
    <property type="match status" value="1"/>
</dbReference>
<keyword evidence="11" id="KW-1185">Reference proteome</keyword>
<dbReference type="AlphaFoldDB" id="A0A378JG98"/>
<dbReference type="CDD" id="cd01011">
    <property type="entry name" value="nicotinamidase"/>
    <property type="match status" value="1"/>
</dbReference>
<protein>
    <recommendedName>
        <fullName evidence="6">nicotinamidase</fullName>
        <ecNumber evidence="6">3.5.1.19</ecNumber>
    </recommendedName>
    <alternativeName>
        <fullName evidence="7">Nicotinamide deamidase</fullName>
    </alternativeName>
</protein>
<sequence length="207" mass="23310">MKKINKTLIITDVQNDFMPGGPLAVLHGDSIIPIINQVLPKFDLIVATQDWHPQNHKSFASNHPGKKPFDNIMLHGVEQILWPNHCIQGTFGAELHPMLEIKPIEAIFRKGMNPEVDSYSVFYDNQHQINTGLVDYLHGKGAKELYFCGLCADICVYFSIKDALHEGFKCYLIDDATMPLNQNSFKKIKAELIHSGVTLLKSNDILP</sequence>
<evidence type="ECO:0000256" key="6">
    <source>
        <dbReference type="ARBA" id="ARBA00039017"/>
    </source>
</evidence>
<proteinExistence type="inferred from homology"/>
<keyword evidence="4" id="KW-0378">Hydrolase</keyword>
<dbReference type="InterPro" id="IPR036380">
    <property type="entry name" value="Isochorismatase-like_sf"/>
</dbReference>
<evidence type="ECO:0000256" key="1">
    <source>
        <dbReference type="ARBA" id="ARBA00006336"/>
    </source>
</evidence>
<dbReference type="Proteomes" id="UP000254476">
    <property type="component" value="Unassembled WGS sequence"/>
</dbReference>
<accession>A0A378JG98</accession>
<dbReference type="SUPFAM" id="SSF52499">
    <property type="entry name" value="Isochorismatase-like hydrolases"/>
    <property type="match status" value="1"/>
</dbReference>
<keyword evidence="2" id="KW-0662">Pyridine nucleotide biosynthesis</keyword>
<comment type="similarity">
    <text evidence="1">Belongs to the isochorismatase family.</text>
</comment>
<dbReference type="Proteomes" id="UP000054691">
    <property type="component" value="Unassembled WGS sequence"/>
</dbReference>
<gene>
    <name evidence="10" type="primary">pncA</name>
    <name evidence="9" type="ORF">Lgra_1869</name>
    <name evidence="10" type="ORF">NCTC12388_02621</name>
</gene>